<keyword evidence="2" id="KW-1185">Reference proteome</keyword>
<dbReference type="Proteomes" id="UP000029981">
    <property type="component" value="Chromosome 3"/>
</dbReference>
<dbReference type="EMBL" id="CM002924">
    <property type="protein sequence ID" value="KGN59127.1"/>
    <property type="molecule type" value="Genomic_DNA"/>
</dbReference>
<dbReference type="SUPFAM" id="SSF52047">
    <property type="entry name" value="RNI-like"/>
    <property type="match status" value="1"/>
</dbReference>
<organism evidence="1 2">
    <name type="scientific">Cucumis sativus</name>
    <name type="common">Cucumber</name>
    <dbReference type="NCBI Taxonomy" id="3659"/>
    <lineage>
        <taxon>Eukaryota</taxon>
        <taxon>Viridiplantae</taxon>
        <taxon>Streptophyta</taxon>
        <taxon>Embryophyta</taxon>
        <taxon>Tracheophyta</taxon>
        <taxon>Spermatophyta</taxon>
        <taxon>Magnoliopsida</taxon>
        <taxon>eudicotyledons</taxon>
        <taxon>Gunneridae</taxon>
        <taxon>Pentapetalae</taxon>
        <taxon>rosids</taxon>
        <taxon>fabids</taxon>
        <taxon>Cucurbitales</taxon>
        <taxon>Cucurbitaceae</taxon>
        <taxon>Benincaseae</taxon>
        <taxon>Cucumis</taxon>
    </lineage>
</organism>
<dbReference type="STRING" id="3659.A0A0A0LEK3"/>
<gene>
    <name evidence="1" type="ORF">Csa_3G776870</name>
</gene>
<protein>
    <recommendedName>
        <fullName evidence="3">F-box domain-containing protein</fullName>
    </recommendedName>
</protein>
<accession>A0A0A0LEK3</accession>
<evidence type="ECO:0000313" key="2">
    <source>
        <dbReference type="Proteomes" id="UP000029981"/>
    </source>
</evidence>
<reference evidence="1 2" key="4">
    <citation type="journal article" date="2011" name="BMC Genomics">
        <title>RNA-Seq improves annotation of protein-coding genes in the cucumber genome.</title>
        <authorList>
            <person name="Li Z."/>
            <person name="Zhang Z."/>
            <person name="Yan P."/>
            <person name="Huang S."/>
            <person name="Fei Z."/>
            <person name="Lin K."/>
        </authorList>
    </citation>
    <scope>NUCLEOTIDE SEQUENCE [LARGE SCALE GENOMIC DNA]</scope>
    <source>
        <strain evidence="2">cv. 9930</strain>
    </source>
</reference>
<reference evidence="1 2" key="2">
    <citation type="journal article" date="2009" name="PLoS ONE">
        <title>An integrated genetic and cytogenetic map of the cucumber genome.</title>
        <authorList>
            <person name="Ren Y."/>
            <person name="Zhang Z."/>
            <person name="Liu J."/>
            <person name="Staub J.E."/>
            <person name="Han Y."/>
            <person name="Cheng Z."/>
            <person name="Li X."/>
            <person name="Lu J."/>
            <person name="Miao H."/>
            <person name="Kang H."/>
            <person name="Xie B."/>
            <person name="Gu X."/>
            <person name="Wang X."/>
            <person name="Du Y."/>
            <person name="Jin W."/>
            <person name="Huang S."/>
        </authorList>
    </citation>
    <scope>NUCLEOTIDE SEQUENCE [LARGE SCALE GENOMIC DNA]</scope>
    <source>
        <strain evidence="2">cv. 9930</strain>
    </source>
</reference>
<dbReference type="AlphaFoldDB" id="A0A0A0LEK3"/>
<evidence type="ECO:0000313" key="1">
    <source>
        <dbReference type="EMBL" id="KGN59127.1"/>
    </source>
</evidence>
<sequence>MEHLPVEVIGNILSHLKSARDAVIASTTGLQNLSIFMDDDVDAFFSLISWLMFCLKLEKFALINPELVMSDTQTAMEHSSSPLKDIFVGNLGAACDYSDEDVDLYSISISFSKLSYLSLHYYPRHGTFHHNFRESFQMENVTILELGWSDTSDPFSNWVAKLLEKCPKLKKLIICGAVSEINNHEECQNLAHFITYFVELMRKYLHIEVQFGFE</sequence>
<reference evidence="1 2" key="3">
    <citation type="journal article" date="2010" name="BMC Genomics">
        <title>Transcriptome sequencing and comparative analysis of cucumber flowers with different sex types.</title>
        <authorList>
            <person name="Guo S."/>
            <person name="Zheng Y."/>
            <person name="Joung J.G."/>
            <person name="Liu S."/>
            <person name="Zhang Z."/>
            <person name="Crasta O.R."/>
            <person name="Sobral B.W."/>
            <person name="Xu Y."/>
            <person name="Huang S."/>
            <person name="Fei Z."/>
        </authorList>
    </citation>
    <scope>NUCLEOTIDE SEQUENCE [LARGE SCALE GENOMIC DNA]</scope>
    <source>
        <strain evidence="2">cv. 9930</strain>
    </source>
</reference>
<proteinExistence type="predicted"/>
<evidence type="ECO:0008006" key="3">
    <source>
        <dbReference type="Google" id="ProtNLM"/>
    </source>
</evidence>
<dbReference type="Gene3D" id="3.80.10.10">
    <property type="entry name" value="Ribonuclease Inhibitor"/>
    <property type="match status" value="1"/>
</dbReference>
<dbReference type="InterPro" id="IPR032675">
    <property type="entry name" value="LRR_dom_sf"/>
</dbReference>
<dbReference type="Gramene" id="KGN59127">
    <property type="protein sequence ID" value="KGN59127"/>
    <property type="gene ID" value="Csa_3G776870"/>
</dbReference>
<name>A0A0A0LEK3_CUCSA</name>
<reference evidence="1 2" key="1">
    <citation type="journal article" date="2009" name="Nat. Genet.">
        <title>The genome of the cucumber, Cucumis sativus L.</title>
        <authorList>
            <person name="Huang S."/>
            <person name="Li R."/>
            <person name="Zhang Z."/>
            <person name="Li L."/>
            <person name="Gu X."/>
            <person name="Fan W."/>
            <person name="Lucas W.J."/>
            <person name="Wang X."/>
            <person name="Xie B."/>
            <person name="Ni P."/>
            <person name="Ren Y."/>
            <person name="Zhu H."/>
            <person name="Li J."/>
            <person name="Lin K."/>
            <person name="Jin W."/>
            <person name="Fei Z."/>
            <person name="Li G."/>
            <person name="Staub J."/>
            <person name="Kilian A."/>
            <person name="van der Vossen E.A."/>
            <person name="Wu Y."/>
            <person name="Guo J."/>
            <person name="He J."/>
            <person name="Jia Z."/>
            <person name="Ren Y."/>
            <person name="Tian G."/>
            <person name="Lu Y."/>
            <person name="Ruan J."/>
            <person name="Qian W."/>
            <person name="Wang M."/>
            <person name="Huang Q."/>
            <person name="Li B."/>
            <person name="Xuan Z."/>
            <person name="Cao J."/>
            <person name="Asan"/>
            <person name="Wu Z."/>
            <person name="Zhang J."/>
            <person name="Cai Q."/>
            <person name="Bai Y."/>
            <person name="Zhao B."/>
            <person name="Han Y."/>
            <person name="Li Y."/>
            <person name="Li X."/>
            <person name="Wang S."/>
            <person name="Shi Q."/>
            <person name="Liu S."/>
            <person name="Cho W.K."/>
            <person name="Kim J.Y."/>
            <person name="Xu Y."/>
            <person name="Heller-Uszynska K."/>
            <person name="Miao H."/>
            <person name="Cheng Z."/>
            <person name="Zhang S."/>
            <person name="Wu J."/>
            <person name="Yang Y."/>
            <person name="Kang H."/>
            <person name="Li M."/>
            <person name="Liang H."/>
            <person name="Ren X."/>
            <person name="Shi Z."/>
            <person name="Wen M."/>
            <person name="Jian M."/>
            <person name="Yang H."/>
            <person name="Zhang G."/>
            <person name="Yang Z."/>
            <person name="Chen R."/>
            <person name="Liu S."/>
            <person name="Li J."/>
            <person name="Ma L."/>
            <person name="Liu H."/>
            <person name="Zhou Y."/>
            <person name="Zhao J."/>
            <person name="Fang X."/>
            <person name="Li G."/>
            <person name="Fang L."/>
            <person name="Li Y."/>
            <person name="Liu D."/>
            <person name="Zheng H."/>
            <person name="Zhang Y."/>
            <person name="Qin N."/>
            <person name="Li Z."/>
            <person name="Yang G."/>
            <person name="Yang S."/>
            <person name="Bolund L."/>
            <person name="Kristiansen K."/>
            <person name="Zheng H."/>
            <person name="Li S."/>
            <person name="Zhang X."/>
            <person name="Yang H."/>
            <person name="Wang J."/>
            <person name="Sun R."/>
            <person name="Zhang B."/>
            <person name="Jiang S."/>
            <person name="Wang J."/>
            <person name="Du Y."/>
            <person name="Li S."/>
        </authorList>
    </citation>
    <scope>NUCLEOTIDE SEQUENCE [LARGE SCALE GENOMIC DNA]</scope>
    <source>
        <strain evidence="2">cv. 9930</strain>
    </source>
</reference>